<dbReference type="InterPro" id="IPR011990">
    <property type="entry name" value="TPR-like_helical_dom_sf"/>
</dbReference>
<gene>
    <name evidence="1" type="ORF">SNAT2548_LOCUS16791</name>
</gene>
<protein>
    <submittedName>
        <fullName evidence="1">Uncharacterized protein</fullName>
    </submittedName>
</protein>
<sequence>MCSAHIGRAWRILQLLRNCFKVAAGYHRLRSLNTAMSCACCAEPSAWSSALGLLAASQVRRLTNSASYNLGITSFAEARALLVHVVSHGITWPWACQIAAQATRWHAAFALYKNMGTSGLRNNEATFVLTCDACGPLWQRAAALVSVPEHPTTRSLSSVLNACEMAAAEWAQALTILHSFGIRRISTTQVTLNTAVSSCRQHYVWPSALVLLHSCVKSQAGSIYLQGPQCVSYAVDTCRVTPVQVADIITWSATQAACKFSWRTGALLMSRIAEHAVRAGSLSYDAAVASFTQGHHWQRAEMLLWRRCSLRLVLVASGAVRKSLTN</sequence>
<dbReference type="Proteomes" id="UP000604046">
    <property type="component" value="Unassembled WGS sequence"/>
</dbReference>
<evidence type="ECO:0000313" key="2">
    <source>
        <dbReference type="Proteomes" id="UP000604046"/>
    </source>
</evidence>
<dbReference type="OrthoDB" id="10352749at2759"/>
<accession>A0A812P4N7</accession>
<keyword evidence="2" id="KW-1185">Reference proteome</keyword>
<name>A0A812P4N7_9DINO</name>
<reference evidence="1" key="1">
    <citation type="submission" date="2021-02" db="EMBL/GenBank/DDBJ databases">
        <authorList>
            <person name="Dougan E. K."/>
            <person name="Rhodes N."/>
            <person name="Thang M."/>
            <person name="Chan C."/>
        </authorList>
    </citation>
    <scope>NUCLEOTIDE SEQUENCE</scope>
</reference>
<proteinExistence type="predicted"/>
<dbReference type="AlphaFoldDB" id="A0A812P4N7"/>
<dbReference type="Gene3D" id="1.25.40.10">
    <property type="entry name" value="Tetratricopeptide repeat domain"/>
    <property type="match status" value="1"/>
</dbReference>
<comment type="caution">
    <text evidence="1">The sequence shown here is derived from an EMBL/GenBank/DDBJ whole genome shotgun (WGS) entry which is preliminary data.</text>
</comment>
<dbReference type="EMBL" id="CAJNDS010002091">
    <property type="protein sequence ID" value="CAE7320348.1"/>
    <property type="molecule type" value="Genomic_DNA"/>
</dbReference>
<organism evidence="1 2">
    <name type="scientific">Symbiodinium natans</name>
    <dbReference type="NCBI Taxonomy" id="878477"/>
    <lineage>
        <taxon>Eukaryota</taxon>
        <taxon>Sar</taxon>
        <taxon>Alveolata</taxon>
        <taxon>Dinophyceae</taxon>
        <taxon>Suessiales</taxon>
        <taxon>Symbiodiniaceae</taxon>
        <taxon>Symbiodinium</taxon>
    </lineage>
</organism>
<evidence type="ECO:0000313" key="1">
    <source>
        <dbReference type="EMBL" id="CAE7320348.1"/>
    </source>
</evidence>